<feature type="transmembrane region" description="Helical" evidence="15">
    <location>
        <begin position="308"/>
        <end position="326"/>
    </location>
</feature>
<feature type="signal peptide" evidence="16">
    <location>
        <begin position="1"/>
        <end position="21"/>
    </location>
</feature>
<feature type="domain" description="CFEM" evidence="17">
    <location>
        <begin position="35"/>
        <end position="88"/>
    </location>
</feature>
<keyword evidence="6" id="KW-0336">GPI-anchor</keyword>
<evidence type="ECO:0000313" key="20">
    <source>
        <dbReference type="Proteomes" id="UP000030651"/>
    </source>
</evidence>
<feature type="transmembrane region" description="Helical" evidence="15">
    <location>
        <begin position="189"/>
        <end position="215"/>
    </location>
</feature>
<keyword evidence="10 15" id="KW-0472">Membrane</keyword>
<proteinExistence type="inferred from homology"/>
<keyword evidence="20" id="KW-1185">Reference proteome</keyword>
<evidence type="ECO:0000313" key="19">
    <source>
        <dbReference type="EMBL" id="ETS85280.1"/>
    </source>
</evidence>
<keyword evidence="5" id="KW-0964">Secreted</keyword>
<evidence type="ECO:0000256" key="11">
    <source>
        <dbReference type="ARBA" id="ARBA00023157"/>
    </source>
</evidence>
<dbReference type="KEGG" id="pfy:PFICI_03305"/>
<keyword evidence="7 15" id="KW-0812">Transmembrane</keyword>
<dbReference type="InterPro" id="IPR052337">
    <property type="entry name" value="SAT4-like"/>
</dbReference>
<feature type="transmembrane region" description="Helical" evidence="15">
    <location>
        <begin position="269"/>
        <end position="296"/>
    </location>
</feature>
<feature type="transmembrane region" description="Helical" evidence="15">
    <location>
        <begin position="346"/>
        <end position="365"/>
    </location>
</feature>
<dbReference type="GeneID" id="19268318"/>
<keyword evidence="8 16" id="KW-0732">Signal</keyword>
<feature type="transmembrane region" description="Helical" evidence="15">
    <location>
        <begin position="227"/>
        <end position="257"/>
    </location>
</feature>
<protein>
    <submittedName>
        <fullName evidence="19">Uncharacterized protein</fullName>
    </submittedName>
</protein>
<sequence>MLFLKQLATLLVFAMAPAVNAQNATTAITPIMVIGAMPQCAQVCLVAGIETASCSMTDISAFADCVCLNVGLQSDFNKCVQDSCASMTDWGTALGIEGVLCEAYPKEDRTSVPLIAAIVGIAIVVPCVAARLASRLRYTGRLWPDDWVMIFTAIVFLGLAAILIVSARLGLGVHFWNMKIENAIPLMQIFFASQVMYIVVTFAGKLAILLLFLRIFDTGSKKTFARVIKVCIVLQCLDSLTYLCLIVTECIPISAVWDKSITSPKCLDLHAISVAGAISSMTTDVILMVLPIPVLWTLQVSRAKRIGLVFLFAVASLGIVASAVRFSYLVKLNGDTDETWNNVDVTIWSLVEILCTIVCGSIPAMKPLLTRAVPTVNLSISWQRNSKGSSNQYAKASQPSTGTSQSSHSHSRSYDQKSDIWLESLPSTNIQGPWKTPIRSHTGPRHAESQDRLYKGYEI</sequence>
<dbReference type="Pfam" id="PF20684">
    <property type="entry name" value="Fung_rhodopsin"/>
    <property type="match status" value="1"/>
</dbReference>
<dbReference type="EMBL" id="KI912110">
    <property type="protein sequence ID" value="ETS85280.1"/>
    <property type="molecule type" value="Genomic_DNA"/>
</dbReference>
<dbReference type="InterPro" id="IPR008427">
    <property type="entry name" value="Extracellular_membr_CFEM_dom"/>
</dbReference>
<dbReference type="InParanoid" id="W3XGY0"/>
<evidence type="ECO:0000256" key="13">
    <source>
        <dbReference type="ARBA" id="ARBA00038359"/>
    </source>
</evidence>
<evidence type="ECO:0000256" key="3">
    <source>
        <dbReference type="ARBA" id="ARBA00004613"/>
    </source>
</evidence>
<dbReference type="eggNOG" id="ENOG502SN7T">
    <property type="taxonomic scope" value="Eukaryota"/>
</dbReference>
<evidence type="ECO:0000259" key="18">
    <source>
        <dbReference type="Pfam" id="PF20684"/>
    </source>
</evidence>
<feature type="chain" id="PRO_5004834566" evidence="16">
    <location>
        <begin position="22"/>
        <end position="459"/>
    </location>
</feature>
<dbReference type="Proteomes" id="UP000030651">
    <property type="component" value="Unassembled WGS sequence"/>
</dbReference>
<feature type="transmembrane region" description="Helical" evidence="15">
    <location>
        <begin position="146"/>
        <end position="169"/>
    </location>
</feature>
<evidence type="ECO:0000256" key="8">
    <source>
        <dbReference type="ARBA" id="ARBA00022729"/>
    </source>
</evidence>
<evidence type="ECO:0000256" key="16">
    <source>
        <dbReference type="SAM" id="SignalP"/>
    </source>
</evidence>
<comment type="similarity">
    <text evidence="4">Belongs to the RBT5 family.</text>
</comment>
<keyword evidence="11" id="KW-1015">Disulfide bond</keyword>
<evidence type="ECO:0000256" key="7">
    <source>
        <dbReference type="ARBA" id="ARBA00022692"/>
    </source>
</evidence>
<dbReference type="OMA" id="FDPTWDY"/>
<dbReference type="AlphaFoldDB" id="W3XGY0"/>
<evidence type="ECO:0000256" key="12">
    <source>
        <dbReference type="ARBA" id="ARBA00023288"/>
    </source>
</evidence>
<keyword evidence="9 15" id="KW-1133">Transmembrane helix</keyword>
<dbReference type="HOGENOM" id="CLU_028200_6_2_1"/>
<feature type="compositionally biased region" description="Basic and acidic residues" evidence="14">
    <location>
        <begin position="445"/>
        <end position="459"/>
    </location>
</feature>
<comment type="similarity">
    <text evidence="13">Belongs to the SAT4 family.</text>
</comment>
<evidence type="ECO:0000256" key="6">
    <source>
        <dbReference type="ARBA" id="ARBA00022622"/>
    </source>
</evidence>
<evidence type="ECO:0000256" key="4">
    <source>
        <dbReference type="ARBA" id="ARBA00010031"/>
    </source>
</evidence>
<evidence type="ECO:0000256" key="1">
    <source>
        <dbReference type="ARBA" id="ARBA00004141"/>
    </source>
</evidence>
<dbReference type="GO" id="GO:0005576">
    <property type="term" value="C:extracellular region"/>
    <property type="evidence" value="ECO:0007669"/>
    <property type="project" value="UniProtKB-SubCell"/>
</dbReference>
<evidence type="ECO:0000256" key="15">
    <source>
        <dbReference type="SAM" id="Phobius"/>
    </source>
</evidence>
<dbReference type="PANTHER" id="PTHR33048:SF47">
    <property type="entry name" value="INTEGRAL MEMBRANE PROTEIN-RELATED"/>
    <property type="match status" value="1"/>
</dbReference>
<evidence type="ECO:0000259" key="17">
    <source>
        <dbReference type="Pfam" id="PF05730"/>
    </source>
</evidence>
<feature type="region of interest" description="Disordered" evidence="14">
    <location>
        <begin position="427"/>
        <end position="459"/>
    </location>
</feature>
<evidence type="ECO:0000256" key="5">
    <source>
        <dbReference type="ARBA" id="ARBA00022525"/>
    </source>
</evidence>
<name>W3XGY0_PESFW</name>
<dbReference type="OrthoDB" id="5342292at2759"/>
<dbReference type="GO" id="GO:0098552">
    <property type="term" value="C:side of membrane"/>
    <property type="evidence" value="ECO:0007669"/>
    <property type="project" value="UniProtKB-KW"/>
</dbReference>
<dbReference type="InterPro" id="IPR049326">
    <property type="entry name" value="Rhodopsin_dom_fungi"/>
</dbReference>
<evidence type="ECO:0000256" key="14">
    <source>
        <dbReference type="SAM" id="MobiDB-lite"/>
    </source>
</evidence>
<evidence type="ECO:0000256" key="2">
    <source>
        <dbReference type="ARBA" id="ARBA00004589"/>
    </source>
</evidence>
<keyword evidence="6" id="KW-0325">Glycoprotein</keyword>
<feature type="compositionally biased region" description="Low complexity" evidence="14">
    <location>
        <begin position="397"/>
        <end position="408"/>
    </location>
</feature>
<feature type="domain" description="Rhodopsin" evidence="18">
    <location>
        <begin position="130"/>
        <end position="371"/>
    </location>
</feature>
<dbReference type="RefSeq" id="XP_007830077.1">
    <property type="nucleotide sequence ID" value="XM_007831886.1"/>
</dbReference>
<evidence type="ECO:0000256" key="10">
    <source>
        <dbReference type="ARBA" id="ARBA00023136"/>
    </source>
</evidence>
<feature type="transmembrane region" description="Helical" evidence="15">
    <location>
        <begin position="114"/>
        <end position="134"/>
    </location>
</feature>
<keyword evidence="12" id="KW-0449">Lipoprotein</keyword>
<comment type="subcellular location">
    <subcellularLocation>
        <location evidence="2">Membrane</location>
        <topology evidence="2">Lipid-anchor</topology>
        <topology evidence="2">GPI-anchor</topology>
    </subcellularLocation>
    <subcellularLocation>
        <location evidence="1">Membrane</location>
        <topology evidence="1">Multi-pass membrane protein</topology>
    </subcellularLocation>
    <subcellularLocation>
        <location evidence="3">Secreted</location>
    </subcellularLocation>
</comment>
<evidence type="ECO:0000256" key="9">
    <source>
        <dbReference type="ARBA" id="ARBA00022989"/>
    </source>
</evidence>
<gene>
    <name evidence="19" type="ORF">PFICI_03305</name>
</gene>
<dbReference type="Pfam" id="PF05730">
    <property type="entry name" value="CFEM"/>
    <property type="match status" value="1"/>
</dbReference>
<reference evidence="20" key="1">
    <citation type="journal article" date="2015" name="BMC Genomics">
        <title>Genomic and transcriptomic analysis of the endophytic fungus Pestalotiopsis fici reveals its lifestyle and high potential for synthesis of natural products.</title>
        <authorList>
            <person name="Wang X."/>
            <person name="Zhang X."/>
            <person name="Liu L."/>
            <person name="Xiang M."/>
            <person name="Wang W."/>
            <person name="Sun X."/>
            <person name="Che Y."/>
            <person name="Guo L."/>
            <person name="Liu G."/>
            <person name="Guo L."/>
            <person name="Wang C."/>
            <person name="Yin W.B."/>
            <person name="Stadler M."/>
            <person name="Zhang X."/>
            <person name="Liu X."/>
        </authorList>
    </citation>
    <scope>NUCLEOTIDE SEQUENCE [LARGE SCALE GENOMIC DNA]</scope>
    <source>
        <strain evidence="20">W106-1 / CGMCC3.15140</strain>
    </source>
</reference>
<feature type="region of interest" description="Disordered" evidence="14">
    <location>
        <begin position="389"/>
        <end position="415"/>
    </location>
</feature>
<accession>W3XGY0</accession>
<organism evidence="19 20">
    <name type="scientific">Pestalotiopsis fici (strain W106-1 / CGMCC3.15140)</name>
    <dbReference type="NCBI Taxonomy" id="1229662"/>
    <lineage>
        <taxon>Eukaryota</taxon>
        <taxon>Fungi</taxon>
        <taxon>Dikarya</taxon>
        <taxon>Ascomycota</taxon>
        <taxon>Pezizomycotina</taxon>
        <taxon>Sordariomycetes</taxon>
        <taxon>Xylariomycetidae</taxon>
        <taxon>Amphisphaeriales</taxon>
        <taxon>Sporocadaceae</taxon>
        <taxon>Pestalotiopsis</taxon>
    </lineage>
</organism>
<dbReference type="PANTHER" id="PTHR33048">
    <property type="entry name" value="PTH11-LIKE INTEGRAL MEMBRANE PROTEIN (AFU_ORTHOLOGUE AFUA_5G11245)"/>
    <property type="match status" value="1"/>
</dbReference>